<dbReference type="EMBL" id="JAGSOV010000050">
    <property type="protein sequence ID" value="MCO1658101.1"/>
    <property type="molecule type" value="Genomic_DNA"/>
</dbReference>
<evidence type="ECO:0008006" key="3">
    <source>
        <dbReference type="Google" id="ProtNLM"/>
    </source>
</evidence>
<sequence>MVSVLIEDLPPDTADFFHRRARRTGAASVTEHIRHELITLATERAPIDNVVDFARENPTRRLPPPEIDRDATALANAYALPAEAWDTLCLRAAATGVPVSEYVRGELVALSRRTTTEDLMWQFVEAKEADPNSDVDLDAIRDAIRYARGED</sequence>
<protein>
    <recommendedName>
        <fullName evidence="3">Ribbon-helix-helix CopG family protein</fullName>
    </recommendedName>
</protein>
<evidence type="ECO:0000313" key="1">
    <source>
        <dbReference type="EMBL" id="MCO1658101.1"/>
    </source>
</evidence>
<reference evidence="1" key="1">
    <citation type="submission" date="2021-04" db="EMBL/GenBank/DDBJ databases">
        <title>Pseudonocardia sp. nov., isolated from sandy soil of mangrove forest.</title>
        <authorList>
            <person name="Zan Z."/>
            <person name="Huang R."/>
            <person name="Liu W."/>
        </authorList>
    </citation>
    <scope>NUCLEOTIDE SEQUENCE</scope>
    <source>
        <strain evidence="1">S2-4</strain>
    </source>
</reference>
<keyword evidence="2" id="KW-1185">Reference proteome</keyword>
<dbReference type="Proteomes" id="UP001165283">
    <property type="component" value="Unassembled WGS sequence"/>
</dbReference>
<organism evidence="1 2">
    <name type="scientific">Pseudonocardia humida</name>
    <dbReference type="NCBI Taxonomy" id="2800819"/>
    <lineage>
        <taxon>Bacteria</taxon>
        <taxon>Bacillati</taxon>
        <taxon>Actinomycetota</taxon>
        <taxon>Actinomycetes</taxon>
        <taxon>Pseudonocardiales</taxon>
        <taxon>Pseudonocardiaceae</taxon>
        <taxon>Pseudonocardia</taxon>
    </lineage>
</organism>
<name>A0ABT1A588_9PSEU</name>
<dbReference type="RefSeq" id="WP_252441749.1">
    <property type="nucleotide sequence ID" value="NZ_JAGSOV010000050.1"/>
</dbReference>
<comment type="caution">
    <text evidence="1">The sequence shown here is derived from an EMBL/GenBank/DDBJ whole genome shotgun (WGS) entry which is preliminary data.</text>
</comment>
<proteinExistence type="predicted"/>
<accession>A0ABT1A588</accession>
<gene>
    <name evidence="1" type="ORF">KDL28_23860</name>
</gene>
<evidence type="ECO:0000313" key="2">
    <source>
        <dbReference type="Proteomes" id="UP001165283"/>
    </source>
</evidence>